<dbReference type="InterPro" id="IPR012337">
    <property type="entry name" value="RNaseH-like_sf"/>
</dbReference>
<proteinExistence type="predicted"/>
<dbReference type="Pfam" id="PF25597">
    <property type="entry name" value="SH3_retrovirus"/>
    <property type="match status" value="1"/>
</dbReference>
<gene>
    <name evidence="4" type="ORF">EYZ11_013195</name>
</gene>
<dbReference type="PANTHER" id="PTHR11439">
    <property type="entry name" value="GAG-POL-RELATED RETROTRANSPOSON"/>
    <property type="match status" value="1"/>
</dbReference>
<feature type="compositionally biased region" description="Acidic residues" evidence="2">
    <location>
        <begin position="306"/>
        <end position="320"/>
    </location>
</feature>
<feature type="compositionally biased region" description="Low complexity" evidence="2">
    <location>
        <begin position="345"/>
        <end position="355"/>
    </location>
</feature>
<protein>
    <recommendedName>
        <fullName evidence="3">Integrase catalytic domain-containing protein</fullName>
    </recommendedName>
</protein>
<dbReference type="InterPro" id="IPR001584">
    <property type="entry name" value="Integrase_cat-core"/>
</dbReference>
<evidence type="ECO:0000259" key="3">
    <source>
        <dbReference type="PROSITE" id="PS50994"/>
    </source>
</evidence>
<evidence type="ECO:0000313" key="5">
    <source>
        <dbReference type="Proteomes" id="UP000308092"/>
    </source>
</evidence>
<dbReference type="InterPro" id="IPR057670">
    <property type="entry name" value="SH3_retrovirus"/>
</dbReference>
<feature type="domain" description="Integrase catalytic" evidence="3">
    <location>
        <begin position="1"/>
        <end position="129"/>
    </location>
</feature>
<dbReference type="STRING" id="1220188.A0A4S3IY98"/>
<dbReference type="GO" id="GO:0005634">
    <property type="term" value="C:nucleus"/>
    <property type="evidence" value="ECO:0007669"/>
    <property type="project" value="UniProtKB-ARBA"/>
</dbReference>
<dbReference type="GO" id="GO:0003723">
    <property type="term" value="F:RNA binding"/>
    <property type="evidence" value="ECO:0007669"/>
    <property type="project" value="UniProtKB-KW"/>
</dbReference>
<keyword evidence="1" id="KW-0694">RNA-binding</keyword>
<reference evidence="4 5" key="1">
    <citation type="submission" date="2019-03" db="EMBL/GenBank/DDBJ databases">
        <title>The genome sequence of a newly discovered highly antifungal drug resistant Aspergillus species, Aspergillus tanneri NIH 1004.</title>
        <authorList>
            <person name="Mounaud S."/>
            <person name="Singh I."/>
            <person name="Joardar V."/>
            <person name="Pakala S."/>
            <person name="Pakala S."/>
            <person name="Venepally P."/>
            <person name="Hoover J."/>
            <person name="Nierman W."/>
            <person name="Chung J."/>
            <person name="Losada L."/>
        </authorList>
    </citation>
    <scope>NUCLEOTIDE SEQUENCE [LARGE SCALE GENOMIC DNA]</scope>
    <source>
        <strain evidence="4 5">NIH1004</strain>
    </source>
</reference>
<dbReference type="EMBL" id="SOSA01001265">
    <property type="protein sequence ID" value="THC87359.1"/>
    <property type="molecule type" value="Genomic_DNA"/>
</dbReference>
<feature type="region of interest" description="Disordered" evidence="2">
    <location>
        <begin position="274"/>
        <end position="368"/>
    </location>
</feature>
<name>A0A4S3IY98_9EURO</name>
<dbReference type="PROSITE" id="PS50994">
    <property type="entry name" value="INTEGRASE"/>
    <property type="match status" value="1"/>
</dbReference>
<dbReference type="SUPFAM" id="SSF53098">
    <property type="entry name" value="Ribonuclease H-like"/>
    <property type="match status" value="1"/>
</dbReference>
<dbReference type="CDD" id="cd09272">
    <property type="entry name" value="RNase_HI_RT_Ty1"/>
    <property type="match status" value="1"/>
</dbReference>
<keyword evidence="5" id="KW-1185">Reference proteome</keyword>
<dbReference type="Proteomes" id="UP000308092">
    <property type="component" value="Unassembled WGS sequence"/>
</dbReference>
<dbReference type="Gene3D" id="3.30.420.10">
    <property type="entry name" value="Ribonuclease H-like superfamily/Ribonuclease H"/>
    <property type="match status" value="1"/>
</dbReference>
<dbReference type="SUPFAM" id="SSF56672">
    <property type="entry name" value="DNA/RNA polymerases"/>
    <property type="match status" value="1"/>
</dbReference>
<dbReference type="GO" id="GO:0015074">
    <property type="term" value="P:DNA integration"/>
    <property type="evidence" value="ECO:0007669"/>
    <property type="project" value="InterPro"/>
</dbReference>
<comment type="caution">
    <text evidence="4">The sequence shown here is derived from an EMBL/GenBank/DDBJ whole genome shotgun (WGS) entry which is preliminary data.</text>
</comment>
<accession>A0A4S3IY98</accession>
<dbReference type="Pfam" id="PF07727">
    <property type="entry name" value="RVT_2"/>
    <property type="match status" value="1"/>
</dbReference>
<dbReference type="AlphaFoldDB" id="A0A4S3IY98"/>
<dbReference type="InterPro" id="IPR036397">
    <property type="entry name" value="RNaseH_sf"/>
</dbReference>
<dbReference type="VEuPathDB" id="FungiDB:EYZ11_013195"/>
<evidence type="ECO:0000256" key="1">
    <source>
        <dbReference type="ARBA" id="ARBA00022884"/>
    </source>
</evidence>
<organism evidence="4 5">
    <name type="scientific">Aspergillus tanneri</name>
    <dbReference type="NCBI Taxonomy" id="1220188"/>
    <lineage>
        <taxon>Eukaryota</taxon>
        <taxon>Fungi</taxon>
        <taxon>Dikarya</taxon>
        <taxon>Ascomycota</taxon>
        <taxon>Pezizomycotina</taxon>
        <taxon>Eurotiomycetes</taxon>
        <taxon>Eurotiomycetidae</taxon>
        <taxon>Eurotiales</taxon>
        <taxon>Aspergillaceae</taxon>
        <taxon>Aspergillus</taxon>
        <taxon>Aspergillus subgen. Circumdati</taxon>
    </lineage>
</organism>
<dbReference type="InterPro" id="IPR013103">
    <property type="entry name" value="RVT_2"/>
</dbReference>
<sequence>MHFAYTFQRKNGIQGAIDHFTNLVKNQWNTSVKIYRSDNEQTLGHDFDSLTSQNGIIHQTSVRGQPEQNSRGERSGGMILQKARPLLINARIPLDLWPEAINAAVYILNRSPTKQLEWKTPFEMLTGKCPNLANLYTFGCRAYFRDQNLANTQKMAPRALVGYLVGYKASNIWKIWQPRQRKVIESRDVTFDESCMYNPCEPFLEDLIQEAAPEPPTEVLRIPKIAKATPTVEIDDSPEGVTVVKEKNYTNSTNQAEPQKQAYQEAYPEQPVKETLFQPPPTPETTPPPADHPPGLPDQLDYQLEQPDDPPEPPEMEEPDSPSRILLDSLNSDQSHPLGSIWGGEAEPQPQQELPPQRRPRKEVDENNIILGKRNKKKPNDPYLKAYSATHWPDSLLSAFAIGLNHQPSTSMRKIHRDDLPSPPDSWNEMLKHPLRDQFIASAALEYKTIQDKGTVRVVEQSQASQIIPLRWVFAYKFNEDGYLLKTKARICVRGDLQAHSMQEKRAATLAAKTFRSICALIAAFDMETTQYDAVNAFLNALMDEDIYVAMPQGYGIKGKAWKLLRALYGLRRSPRLWQKDLSATLQEFGLEPVNEDQCLFTNNHILLMVYVDDIIIANMPNQEARENAQKLKQALEAQYELRNMGELSWFLGIRVIRDRTNRKLWLCQDAYIEHMATRYHLNDLTTYPKTPGGSHNLVPNQEIASPAQIHHYQQKIGSSLYTTVISRPDAARTVNKLAEFMSNPSQAHLEALDRVIAYLYFTRFYAIEFSGLTNQNHIFLCASDASFADNLDRKSTEGLLCKLYGGPIDWRASKQRTVTTSTTEAELLAISEAAKSIFWWKRLFNAIDFDPEHCISIQCDNRQTIGLLTKEDPMFRTKLRHVDVHGHWLRQEVQNGNIHVQWVPTAEMPADGLTKLLPDQKHQEFIKMLGLVNIQDRILA</sequence>
<feature type="compositionally biased region" description="Pro residues" evidence="2">
    <location>
        <begin position="278"/>
        <end position="296"/>
    </location>
</feature>
<dbReference type="InterPro" id="IPR043502">
    <property type="entry name" value="DNA/RNA_pol_sf"/>
</dbReference>
<evidence type="ECO:0000256" key="2">
    <source>
        <dbReference type="SAM" id="MobiDB-lite"/>
    </source>
</evidence>
<dbReference type="PANTHER" id="PTHR11439:SF438">
    <property type="entry name" value="REVERSE TRANSCRIPTASE TY1_COPIA-TYPE DOMAIN-CONTAINING PROTEIN"/>
    <property type="match status" value="1"/>
</dbReference>
<evidence type="ECO:0000313" key="4">
    <source>
        <dbReference type="EMBL" id="THC87359.1"/>
    </source>
</evidence>